<protein>
    <submittedName>
        <fullName evidence="1">Uncharacterized protein</fullName>
    </submittedName>
</protein>
<accession>A0AA89Q648</accession>
<evidence type="ECO:0000313" key="2">
    <source>
        <dbReference type="Proteomes" id="UP000579531"/>
    </source>
</evidence>
<gene>
    <name evidence="1" type="ORF">HNR72_006120</name>
</gene>
<dbReference type="Proteomes" id="UP000579531">
    <property type="component" value="Unassembled WGS sequence"/>
</dbReference>
<proteinExistence type="predicted"/>
<comment type="caution">
    <text evidence="1">The sequence shown here is derived from an EMBL/GenBank/DDBJ whole genome shotgun (WGS) entry which is preliminary data.</text>
</comment>
<reference evidence="1 2" key="1">
    <citation type="submission" date="2020-08" db="EMBL/GenBank/DDBJ databases">
        <title>Sequencing the genomes of 1000 actinobacteria strains.</title>
        <authorList>
            <person name="Klenk H.-P."/>
        </authorList>
    </citation>
    <scope>NUCLEOTIDE SEQUENCE [LARGE SCALE GENOMIC DNA]</scope>
    <source>
        <strain evidence="1 2">DSM 40129</strain>
    </source>
</reference>
<organism evidence="1 2">
    <name type="scientific">Streptomyces collinus</name>
    <dbReference type="NCBI Taxonomy" id="42684"/>
    <lineage>
        <taxon>Bacteria</taxon>
        <taxon>Bacillati</taxon>
        <taxon>Actinomycetota</taxon>
        <taxon>Actinomycetes</taxon>
        <taxon>Kitasatosporales</taxon>
        <taxon>Streptomycetaceae</taxon>
        <taxon>Streptomyces</taxon>
    </lineage>
</organism>
<sequence length="37" mass="3628">MAFLSGSYGGLAAMALAETSAATTLRTVAQPSGPART</sequence>
<dbReference type="EMBL" id="JACHLX010000001">
    <property type="protein sequence ID" value="MBB5815092.1"/>
    <property type="molecule type" value="Genomic_DNA"/>
</dbReference>
<name>A0AA89Q648_STRCU</name>
<dbReference type="AlphaFoldDB" id="A0AA89Q648"/>
<keyword evidence="2" id="KW-1185">Reference proteome</keyword>
<evidence type="ECO:0000313" key="1">
    <source>
        <dbReference type="EMBL" id="MBB5815092.1"/>
    </source>
</evidence>